<dbReference type="EMBL" id="JBHMAF010000194">
    <property type="protein sequence ID" value="MFB9761571.1"/>
    <property type="molecule type" value="Genomic_DNA"/>
</dbReference>
<organism evidence="1 2">
    <name type="scientific">Ectobacillus funiculus</name>
    <dbReference type="NCBI Taxonomy" id="137993"/>
    <lineage>
        <taxon>Bacteria</taxon>
        <taxon>Bacillati</taxon>
        <taxon>Bacillota</taxon>
        <taxon>Bacilli</taxon>
        <taxon>Bacillales</taxon>
        <taxon>Bacillaceae</taxon>
        <taxon>Ectobacillus</taxon>
    </lineage>
</organism>
<keyword evidence="2" id="KW-1185">Reference proteome</keyword>
<sequence>MPNEFVDNRYLTDLLSIVLGFDDTSVKELSPEQQLEVFKHLHSARGEFDKLNDSTG</sequence>
<name>A0ABV5WND2_9BACI</name>
<reference evidence="1 2" key="1">
    <citation type="submission" date="2024-09" db="EMBL/GenBank/DDBJ databases">
        <authorList>
            <person name="Sun Q."/>
            <person name="Mori K."/>
        </authorList>
    </citation>
    <scope>NUCLEOTIDE SEQUENCE [LARGE SCALE GENOMIC DNA]</scope>
    <source>
        <strain evidence="1 2">JCM 11201</strain>
    </source>
</reference>
<protein>
    <submittedName>
        <fullName evidence="1">Uncharacterized protein</fullName>
    </submittedName>
</protein>
<evidence type="ECO:0000313" key="2">
    <source>
        <dbReference type="Proteomes" id="UP001589609"/>
    </source>
</evidence>
<dbReference type="Proteomes" id="UP001589609">
    <property type="component" value="Unassembled WGS sequence"/>
</dbReference>
<proteinExistence type="predicted"/>
<gene>
    <name evidence="1" type="ORF">ACFFMS_25350</name>
</gene>
<accession>A0ABV5WND2</accession>
<comment type="caution">
    <text evidence="1">The sequence shown here is derived from an EMBL/GenBank/DDBJ whole genome shotgun (WGS) entry which is preliminary data.</text>
</comment>
<evidence type="ECO:0000313" key="1">
    <source>
        <dbReference type="EMBL" id="MFB9761571.1"/>
    </source>
</evidence>
<dbReference type="RefSeq" id="WP_342044164.1">
    <property type="nucleotide sequence ID" value="NZ_JAPCYI010000001.1"/>
</dbReference>